<dbReference type="Pfam" id="PF01464">
    <property type="entry name" value="SLT"/>
    <property type="match status" value="1"/>
</dbReference>
<comment type="similarity">
    <text evidence="1">Belongs to the transglycosylase Slt family.</text>
</comment>
<keyword evidence="2 3" id="KW-0732">Signal</keyword>
<evidence type="ECO:0000313" key="6">
    <source>
        <dbReference type="EMBL" id="QBZ82946.1"/>
    </source>
</evidence>
<dbReference type="InterPro" id="IPR000189">
    <property type="entry name" value="Transglyc_AS"/>
</dbReference>
<dbReference type="CDD" id="cd13401">
    <property type="entry name" value="Slt70-like"/>
    <property type="match status" value="1"/>
</dbReference>
<dbReference type="OrthoDB" id="92254at2"/>
<evidence type="ECO:0000259" key="5">
    <source>
        <dbReference type="Pfam" id="PF14718"/>
    </source>
</evidence>
<dbReference type="Gene3D" id="1.10.1240.20">
    <property type="entry name" value="Lytic transglycosylase, superhelical linker domain"/>
    <property type="match status" value="1"/>
</dbReference>
<proteinExistence type="inferred from homology"/>
<name>A0A4P7NZ35_9GAMM</name>
<dbReference type="Proteomes" id="UP000296201">
    <property type="component" value="Chromosome"/>
</dbReference>
<dbReference type="Gene3D" id="1.25.20.10">
    <property type="entry name" value="Bacterial muramidases"/>
    <property type="match status" value="1"/>
</dbReference>
<feature type="chain" id="PRO_5020521903" evidence="3">
    <location>
        <begin position="28"/>
        <end position="663"/>
    </location>
</feature>
<reference evidence="6 7" key="1">
    <citation type="submission" date="2018-08" db="EMBL/GenBank/DDBJ databases">
        <title>Horizontal acquisition of hydrogen conversion ability and other habitat adaptations in Hydrogenovibrio crunogenus strains.</title>
        <authorList>
            <person name="Gonnella G."/>
            <person name="Adam N."/>
            <person name="Perner M."/>
        </authorList>
    </citation>
    <scope>NUCLEOTIDE SEQUENCE [LARGE SCALE GENOMIC DNA]</scope>
    <source>
        <strain evidence="6 7">SP-41</strain>
    </source>
</reference>
<sequence length="663" mass="77586" precursor="true">MHSATRTLKFLLLLFISLSVTFQQVHASSRSENLSENQKKFLDAYEAIKANDRPLISKYKSQLKNYPLYPYLVYLDYKYHFKDTPNPVIESFINNTPNSPLPFFLKAKWLHHLAGTYQWDEYLKHYQEGEYRAVSLKCYFIQASIARNRTDQIRKKAQTLWKTHITLPKDCRPVKRFLRKEKLITGSMVWSKLQLAMTKGKIKHAKKIGRDLSKMGRRALHFWIDTYKNPKKVTRAIPAYISPVIRQAIFKQGIQRLAYTEPELALKTLEKRAEQYGLNTQELASLQSQISLRFAYQYHPKASEYLAQIDRASKNEKTLDWELQVTIRESNWVNYLDLYALLPEKQQNETRWRYWKARALSELNQNKKALPIFKALAQKRNFYGFMSADRLKQPYQFNPTPSQKKSFTKMVEKYPQLKVMQELIAINWKLSLKREWYHLLDHIDEDDFEAIANFMSDWNQHNLAIQTISKVKKWDDLSLRFPTPYKQPVLQAANKNTIDPAWVYGVIRRESAFSPNISSAVGAVGLMQLMPKTARYIGRKMGFNKRQYTRLTSPESNIKLGSAYLSYLHKKYNGSRVLATAAYNAGPHRVDQWIPEDTVMAADQWIETIPFSETRAYVKAVLEYTTIFKSMLNKKYDRLENFMHPIGLPKTLSAHDTGDSSQS</sequence>
<dbReference type="AlphaFoldDB" id="A0A4P7NZ35"/>
<dbReference type="InterPro" id="IPR037061">
    <property type="entry name" value="Lytic_TGlycoase_superhlx_L_sf"/>
</dbReference>
<dbReference type="GO" id="GO:0000270">
    <property type="term" value="P:peptidoglycan metabolic process"/>
    <property type="evidence" value="ECO:0007669"/>
    <property type="project" value="InterPro"/>
</dbReference>
<dbReference type="SUPFAM" id="SSF48435">
    <property type="entry name" value="Bacterial muramidases"/>
    <property type="match status" value="1"/>
</dbReference>
<dbReference type="GO" id="GO:0042597">
    <property type="term" value="C:periplasmic space"/>
    <property type="evidence" value="ECO:0007669"/>
    <property type="project" value="InterPro"/>
</dbReference>
<dbReference type="InterPro" id="IPR023346">
    <property type="entry name" value="Lysozyme-like_dom_sf"/>
</dbReference>
<dbReference type="InterPro" id="IPR008258">
    <property type="entry name" value="Transglycosylase_SLT_dom_1"/>
</dbReference>
<dbReference type="SUPFAM" id="SSF53955">
    <property type="entry name" value="Lysozyme-like"/>
    <property type="match status" value="1"/>
</dbReference>
<feature type="domain" description="Transglycosylase SLT" evidence="4">
    <location>
        <begin position="489"/>
        <end position="598"/>
    </location>
</feature>
<protein>
    <submittedName>
        <fullName evidence="6">Soluble lytic murein transglycosylase</fullName>
        <ecNumber evidence="6">4.2.2.-</ecNumber>
    </submittedName>
</protein>
<accession>A0A4P7NZ35</accession>
<dbReference type="PANTHER" id="PTHR37423">
    <property type="entry name" value="SOLUBLE LYTIC MUREIN TRANSGLYCOSYLASE-RELATED"/>
    <property type="match status" value="1"/>
</dbReference>
<evidence type="ECO:0000259" key="4">
    <source>
        <dbReference type="Pfam" id="PF01464"/>
    </source>
</evidence>
<keyword evidence="7" id="KW-1185">Reference proteome</keyword>
<feature type="domain" description="Lytic transglycosylase superhelical linker" evidence="5">
    <location>
        <begin position="412"/>
        <end position="477"/>
    </location>
</feature>
<dbReference type="GO" id="GO:0004553">
    <property type="term" value="F:hydrolase activity, hydrolyzing O-glycosyl compounds"/>
    <property type="evidence" value="ECO:0007669"/>
    <property type="project" value="InterPro"/>
</dbReference>
<dbReference type="PANTHER" id="PTHR37423:SF5">
    <property type="entry name" value="SOLUBLE LYTIC MUREIN TRANSGLYCOSYLASE"/>
    <property type="match status" value="1"/>
</dbReference>
<dbReference type="GO" id="GO:0008933">
    <property type="term" value="F:peptidoglycan lytic transglycosylase activity"/>
    <property type="evidence" value="ECO:0007669"/>
    <property type="project" value="InterPro"/>
</dbReference>
<dbReference type="RefSeq" id="WP_135795610.1">
    <property type="nucleotide sequence ID" value="NZ_CP032096.1"/>
</dbReference>
<dbReference type="Pfam" id="PF14718">
    <property type="entry name" value="SLT_L"/>
    <property type="match status" value="1"/>
</dbReference>
<dbReference type="EMBL" id="CP032096">
    <property type="protein sequence ID" value="QBZ82946.1"/>
    <property type="molecule type" value="Genomic_DNA"/>
</dbReference>
<dbReference type="PROSITE" id="PS00922">
    <property type="entry name" value="TRANSGLYCOSYLASE"/>
    <property type="match status" value="1"/>
</dbReference>
<gene>
    <name evidence="6" type="primary">slt</name>
    <name evidence="6" type="ORF">GHNINEIG_00987</name>
</gene>
<evidence type="ECO:0000313" key="7">
    <source>
        <dbReference type="Proteomes" id="UP000296201"/>
    </source>
</evidence>
<evidence type="ECO:0000256" key="3">
    <source>
        <dbReference type="SAM" id="SignalP"/>
    </source>
</evidence>
<dbReference type="Gene3D" id="1.10.530.10">
    <property type="match status" value="1"/>
</dbReference>
<dbReference type="InterPro" id="IPR012289">
    <property type="entry name" value="Lytic_TGlycosylase_superhlx_L"/>
</dbReference>
<dbReference type="GO" id="GO:0016020">
    <property type="term" value="C:membrane"/>
    <property type="evidence" value="ECO:0007669"/>
    <property type="project" value="InterPro"/>
</dbReference>
<evidence type="ECO:0000256" key="2">
    <source>
        <dbReference type="ARBA" id="ARBA00022729"/>
    </source>
</evidence>
<feature type="signal peptide" evidence="3">
    <location>
        <begin position="1"/>
        <end position="27"/>
    </location>
</feature>
<organism evidence="6 7">
    <name type="scientific">Hydrogenovibrio crunogenus</name>
    <dbReference type="NCBI Taxonomy" id="39765"/>
    <lineage>
        <taxon>Bacteria</taxon>
        <taxon>Pseudomonadati</taxon>
        <taxon>Pseudomonadota</taxon>
        <taxon>Gammaproteobacteria</taxon>
        <taxon>Thiotrichales</taxon>
        <taxon>Piscirickettsiaceae</taxon>
        <taxon>Hydrogenovibrio</taxon>
    </lineage>
</organism>
<dbReference type="InterPro" id="IPR008939">
    <property type="entry name" value="Lytic_TGlycosylase_superhlx_U"/>
</dbReference>
<evidence type="ECO:0000256" key="1">
    <source>
        <dbReference type="ARBA" id="ARBA00007734"/>
    </source>
</evidence>
<keyword evidence="6" id="KW-0456">Lyase</keyword>
<dbReference type="EC" id="4.2.2.-" evidence="6"/>